<gene>
    <name evidence="2" type="ORF">S06H3_64266</name>
</gene>
<comment type="caution">
    <text evidence="2">The sequence shown here is derived from an EMBL/GenBank/DDBJ whole genome shotgun (WGS) entry which is preliminary data.</text>
</comment>
<evidence type="ECO:0000259" key="1">
    <source>
        <dbReference type="Pfam" id="PF12728"/>
    </source>
</evidence>
<protein>
    <recommendedName>
        <fullName evidence="1">Helix-turn-helix domain-containing protein</fullName>
    </recommendedName>
</protein>
<proteinExistence type="predicted"/>
<dbReference type="AlphaFoldDB" id="X1P5Y8"/>
<organism evidence="2">
    <name type="scientific">marine sediment metagenome</name>
    <dbReference type="NCBI Taxonomy" id="412755"/>
    <lineage>
        <taxon>unclassified sequences</taxon>
        <taxon>metagenomes</taxon>
        <taxon>ecological metagenomes</taxon>
    </lineage>
</organism>
<sequence>MNRNDKFYNIEKATEILGISEQEVINMITLKKLPAIKVEKAIKIMEEDLEKFLGSLSEK</sequence>
<dbReference type="EMBL" id="BARV01042875">
    <property type="protein sequence ID" value="GAI51722.1"/>
    <property type="molecule type" value="Genomic_DNA"/>
</dbReference>
<reference evidence="2" key="1">
    <citation type="journal article" date="2014" name="Front. Microbiol.">
        <title>High frequency of phylogenetically diverse reductive dehalogenase-homologous genes in deep subseafloor sedimentary metagenomes.</title>
        <authorList>
            <person name="Kawai M."/>
            <person name="Futagami T."/>
            <person name="Toyoda A."/>
            <person name="Takaki Y."/>
            <person name="Nishi S."/>
            <person name="Hori S."/>
            <person name="Arai W."/>
            <person name="Tsubouchi T."/>
            <person name="Morono Y."/>
            <person name="Uchiyama I."/>
            <person name="Ito T."/>
            <person name="Fujiyama A."/>
            <person name="Inagaki F."/>
            <person name="Takami H."/>
        </authorList>
    </citation>
    <scope>NUCLEOTIDE SEQUENCE</scope>
    <source>
        <strain evidence="2">Expedition CK06-06</strain>
    </source>
</reference>
<name>X1P5Y8_9ZZZZ</name>
<feature type="domain" description="Helix-turn-helix" evidence="1">
    <location>
        <begin position="7"/>
        <end position="53"/>
    </location>
</feature>
<accession>X1P5Y8</accession>
<evidence type="ECO:0000313" key="2">
    <source>
        <dbReference type="EMBL" id="GAI51722.1"/>
    </source>
</evidence>
<dbReference type="InterPro" id="IPR041657">
    <property type="entry name" value="HTH_17"/>
</dbReference>
<dbReference type="Pfam" id="PF12728">
    <property type="entry name" value="HTH_17"/>
    <property type="match status" value="1"/>
</dbReference>